<feature type="transmembrane region" description="Helical" evidence="5">
    <location>
        <begin position="258"/>
        <end position="279"/>
    </location>
</feature>
<keyword evidence="4 5" id="KW-0472">Membrane</keyword>
<gene>
    <name evidence="7" type="ORF">PFCIRM138_01650</name>
</gene>
<reference evidence="7" key="1">
    <citation type="submission" date="2014-08" db="EMBL/GenBank/DDBJ databases">
        <authorList>
            <person name="Falentin Helene"/>
        </authorList>
    </citation>
    <scope>NUCLEOTIDE SEQUENCE</scope>
</reference>
<accession>A0A0B7P0J6</accession>
<dbReference type="GO" id="GO:0140359">
    <property type="term" value="F:ABC-type transporter activity"/>
    <property type="evidence" value="ECO:0007669"/>
    <property type="project" value="InterPro"/>
</dbReference>
<proteinExistence type="predicted"/>
<evidence type="ECO:0000256" key="5">
    <source>
        <dbReference type="SAM" id="Phobius"/>
    </source>
</evidence>
<feature type="domain" description="ABC-2 type transporter transmembrane" evidence="6">
    <location>
        <begin position="21"/>
        <end position="362"/>
    </location>
</feature>
<feature type="transmembrane region" description="Helical" evidence="5">
    <location>
        <begin position="23"/>
        <end position="43"/>
    </location>
</feature>
<feature type="transmembrane region" description="Helical" evidence="5">
    <location>
        <begin position="342"/>
        <end position="362"/>
    </location>
</feature>
<comment type="subcellular location">
    <subcellularLocation>
        <location evidence="1">Membrane</location>
        <topology evidence="1">Multi-pass membrane protein</topology>
    </subcellularLocation>
</comment>
<feature type="transmembrane region" description="Helical" evidence="5">
    <location>
        <begin position="299"/>
        <end position="322"/>
    </location>
</feature>
<sequence length="388" mass="41310">MNKRQWTLVAGHEMWVKLANKSFIISTLTMVVLMAAGIAFGAWQANKTDTMSVVVTTQQAQQVGERAGALAGAANDHSELSVRHADSDDQARSEVTAGNADAWLHSDGTSWHLTFKDDTKSSLENYVTAAVSTSVVNDLAGRAGEPLDQAHAAMTVSTDVLESSENPGGELVGIVFAMVFMFSSLMFGMQIAQSVTAEKQSRIVEILAAVVPARQLMLGKVAGNTAVALLQMVLYAAIALIGVAVTPLSTMLPSLSGGIGWFLAFFVVGFLTLSCLWAAAGAMAPTTEDLQSTAQPLTWLLMVVYFAGFLAKGNLAVALSYVPVISSVVMPTRLAMGTAHSWEGLIALLITLAFTVVAIWFGSRIYRRALLQTHGRVSIREAMSHESL</sequence>
<evidence type="ECO:0000313" key="7">
    <source>
        <dbReference type="EMBL" id="CEP27449.1"/>
    </source>
</evidence>
<evidence type="ECO:0000256" key="3">
    <source>
        <dbReference type="ARBA" id="ARBA00022989"/>
    </source>
</evidence>
<feature type="transmembrane region" description="Helical" evidence="5">
    <location>
        <begin position="226"/>
        <end position="246"/>
    </location>
</feature>
<organism evidence="7">
    <name type="scientific">Propionibacterium freudenreichii subsp. freudenreichii</name>
    <dbReference type="NCBI Taxonomy" id="66712"/>
    <lineage>
        <taxon>Bacteria</taxon>
        <taxon>Bacillati</taxon>
        <taxon>Actinomycetota</taxon>
        <taxon>Actinomycetes</taxon>
        <taxon>Propionibacteriales</taxon>
        <taxon>Propionibacteriaceae</taxon>
        <taxon>Propionibacterium</taxon>
    </lineage>
</organism>
<dbReference type="AlphaFoldDB" id="A0A0B7P0J6"/>
<dbReference type="GO" id="GO:0016020">
    <property type="term" value="C:membrane"/>
    <property type="evidence" value="ECO:0007669"/>
    <property type="project" value="UniProtKB-SubCell"/>
</dbReference>
<evidence type="ECO:0000259" key="6">
    <source>
        <dbReference type="Pfam" id="PF12698"/>
    </source>
</evidence>
<name>A0A0B7P0J6_PROFF</name>
<dbReference type="InterPro" id="IPR013525">
    <property type="entry name" value="ABC2_TM"/>
</dbReference>
<feature type="transmembrane region" description="Helical" evidence="5">
    <location>
        <begin position="171"/>
        <end position="192"/>
    </location>
</feature>
<evidence type="ECO:0000256" key="2">
    <source>
        <dbReference type="ARBA" id="ARBA00022692"/>
    </source>
</evidence>
<dbReference type="PANTHER" id="PTHR43471:SF3">
    <property type="entry name" value="ABC TRANSPORTER PERMEASE PROTEIN NATB"/>
    <property type="match status" value="1"/>
</dbReference>
<evidence type="ECO:0000256" key="1">
    <source>
        <dbReference type="ARBA" id="ARBA00004141"/>
    </source>
</evidence>
<dbReference type="PANTHER" id="PTHR43471">
    <property type="entry name" value="ABC TRANSPORTER PERMEASE"/>
    <property type="match status" value="1"/>
</dbReference>
<protein>
    <submittedName>
        <fullName evidence="7">ABC-type Na+ efflux pump permease component</fullName>
    </submittedName>
</protein>
<dbReference type="Pfam" id="PF12698">
    <property type="entry name" value="ABC2_membrane_3"/>
    <property type="match status" value="1"/>
</dbReference>
<keyword evidence="3 5" id="KW-1133">Transmembrane helix</keyword>
<dbReference type="EMBL" id="LM676436">
    <property type="protein sequence ID" value="CEP27449.1"/>
    <property type="molecule type" value="Genomic_DNA"/>
</dbReference>
<evidence type="ECO:0000256" key="4">
    <source>
        <dbReference type="ARBA" id="ARBA00023136"/>
    </source>
</evidence>
<keyword evidence="2 5" id="KW-0812">Transmembrane</keyword>